<dbReference type="InterPro" id="IPR002068">
    <property type="entry name" value="A-crystallin/Hsp20_dom"/>
</dbReference>
<evidence type="ECO:0000256" key="2">
    <source>
        <dbReference type="PROSITE-ProRule" id="PRU00285"/>
    </source>
</evidence>
<dbReference type="KEGG" id="harc:HARCEL1_08995"/>
<dbReference type="Proteomes" id="UP000244727">
    <property type="component" value="Chromosome"/>
</dbReference>
<evidence type="ECO:0000313" key="6">
    <source>
        <dbReference type="Proteomes" id="UP000244727"/>
    </source>
</evidence>
<comment type="similarity">
    <text evidence="2 3">Belongs to the small heat shock protein (HSP20) family.</text>
</comment>
<name>A0A2R4X209_9EURY</name>
<organism evidence="5 6">
    <name type="scientific">Halococcoides cellulosivorans</name>
    <dbReference type="NCBI Taxonomy" id="1679096"/>
    <lineage>
        <taxon>Archaea</taxon>
        <taxon>Methanobacteriati</taxon>
        <taxon>Methanobacteriota</taxon>
        <taxon>Stenosarchaea group</taxon>
        <taxon>Halobacteria</taxon>
        <taxon>Halobacteriales</taxon>
        <taxon>Haloarculaceae</taxon>
        <taxon>Halococcoides</taxon>
    </lineage>
</organism>
<reference evidence="5 6" key="1">
    <citation type="submission" date="2018-04" db="EMBL/GenBank/DDBJ databases">
        <title>Halococcoides cellulosivorans gen. nov., sp. nov., an extremely halophilic cellulose-utilizing haloarchaeon from hypersaline lakes.</title>
        <authorList>
            <person name="Sorokin D.Y."/>
            <person name="Toshchakov S.V."/>
            <person name="Samarov N.I."/>
            <person name="Korzhenkov A."/>
            <person name="Kublanov I.V."/>
        </authorList>
    </citation>
    <scope>NUCLEOTIDE SEQUENCE [LARGE SCALE GENOMIC DNA]</scope>
    <source>
        <strain evidence="5 6">HArcel1</strain>
    </source>
</reference>
<feature type="domain" description="SHSP" evidence="4">
    <location>
        <begin position="6"/>
        <end position="116"/>
    </location>
</feature>
<dbReference type="CDD" id="cd06464">
    <property type="entry name" value="ACD_sHsps-like"/>
    <property type="match status" value="1"/>
</dbReference>
<dbReference type="RefSeq" id="WP_108382593.1">
    <property type="nucleotide sequence ID" value="NZ_CP028858.1"/>
</dbReference>
<evidence type="ECO:0000256" key="3">
    <source>
        <dbReference type="RuleBase" id="RU003616"/>
    </source>
</evidence>
<dbReference type="Pfam" id="PF00011">
    <property type="entry name" value="HSP20"/>
    <property type="match status" value="1"/>
</dbReference>
<keyword evidence="6" id="KW-1185">Reference proteome</keyword>
<evidence type="ECO:0000259" key="4">
    <source>
        <dbReference type="PROSITE" id="PS01031"/>
    </source>
</evidence>
<dbReference type="GO" id="GO:0009408">
    <property type="term" value="P:response to heat"/>
    <property type="evidence" value="ECO:0007669"/>
    <property type="project" value="InterPro"/>
</dbReference>
<keyword evidence="1" id="KW-0346">Stress response</keyword>
<dbReference type="GeneID" id="36512640"/>
<proteinExistence type="inferred from homology"/>
<dbReference type="SUPFAM" id="SSF49764">
    <property type="entry name" value="HSP20-like chaperones"/>
    <property type="match status" value="1"/>
</dbReference>
<evidence type="ECO:0000313" key="5">
    <source>
        <dbReference type="EMBL" id="AWB27837.1"/>
    </source>
</evidence>
<accession>A0A2R4X209</accession>
<dbReference type="AlphaFoldDB" id="A0A2R4X209"/>
<dbReference type="PANTHER" id="PTHR46733:SF4">
    <property type="entry name" value="HEAT SHOCK PROTEIN 21, CHLOROPLASTIC"/>
    <property type="match status" value="1"/>
</dbReference>
<dbReference type="PANTHER" id="PTHR46733">
    <property type="entry name" value="26.5 KDA HEAT SHOCK PROTEIN, MITOCHONDRIAL"/>
    <property type="match status" value="1"/>
</dbReference>
<protein>
    <submittedName>
        <fullName evidence="5">Molecular chaperone Hsp20</fullName>
    </submittedName>
</protein>
<evidence type="ECO:0000256" key="1">
    <source>
        <dbReference type="ARBA" id="ARBA00023016"/>
    </source>
</evidence>
<dbReference type="Gene3D" id="2.60.40.790">
    <property type="match status" value="1"/>
</dbReference>
<dbReference type="InterPro" id="IPR044587">
    <property type="entry name" value="HSP21-like"/>
</dbReference>
<sequence length="116" mass="12603">MTALEDGLAELPDSVFADLLESEEAYCLRIDVPGATPDSTTVTAGDGRLSIEAHRQKDPPAEYSYVEERRQMILDVELPLPPIVDSDEATASVERGVLEVTLPKRHTGGVEIPIES</sequence>
<dbReference type="EMBL" id="CP028858">
    <property type="protein sequence ID" value="AWB27837.1"/>
    <property type="molecule type" value="Genomic_DNA"/>
</dbReference>
<dbReference type="InterPro" id="IPR008978">
    <property type="entry name" value="HSP20-like_chaperone"/>
</dbReference>
<gene>
    <name evidence="5" type="ORF">HARCEL1_08995</name>
</gene>
<dbReference type="PROSITE" id="PS01031">
    <property type="entry name" value="SHSP"/>
    <property type="match status" value="1"/>
</dbReference>